<name>A0ABQ1LFG7_9BACT</name>
<evidence type="ECO:0000313" key="4">
    <source>
        <dbReference type="Proteomes" id="UP000636010"/>
    </source>
</evidence>
<dbReference type="PROSITE" id="PS51257">
    <property type="entry name" value="PROKAR_LIPOPROTEIN"/>
    <property type="match status" value="1"/>
</dbReference>
<protein>
    <recommendedName>
        <fullName evidence="2">DUF4397 domain-containing protein</fullName>
    </recommendedName>
</protein>
<feature type="signal peptide" evidence="1">
    <location>
        <begin position="1"/>
        <end position="30"/>
    </location>
</feature>
<feature type="domain" description="DUF4397" evidence="2">
    <location>
        <begin position="47"/>
        <end position="161"/>
    </location>
</feature>
<dbReference type="Proteomes" id="UP000636010">
    <property type="component" value="Unassembled WGS sequence"/>
</dbReference>
<proteinExistence type="predicted"/>
<evidence type="ECO:0000256" key="1">
    <source>
        <dbReference type="SAM" id="SignalP"/>
    </source>
</evidence>
<feature type="chain" id="PRO_5045353893" description="DUF4397 domain-containing protein" evidence="1">
    <location>
        <begin position="31"/>
        <end position="242"/>
    </location>
</feature>
<dbReference type="InterPro" id="IPR025510">
    <property type="entry name" value="DUF4397"/>
</dbReference>
<sequence length="242" mass="27110">MKKTTFVIFQRLCSKLLVSIFTIFSLAFLASCINDDEVTPPSQDPVSYMSLYHLSPNASPLNILVNNGRINSRPFEYEDYSGYVRMYAKENNFKFTPTNASNTVADTTVKMAQDSLYSLFIIADTNKVETLITLDKIKFDDTENSLIRLIHASPDTPEVKVVFTKGNIATQNLAYRSITNFQEVGNGNYSFEVQDAESEEVLATVSNVDFLSQRVYTIVVKGYSEPPTGNNNNLKVEVMPSS</sequence>
<evidence type="ECO:0000259" key="2">
    <source>
        <dbReference type="Pfam" id="PF14344"/>
    </source>
</evidence>
<dbReference type="Pfam" id="PF14344">
    <property type="entry name" value="DUF4397"/>
    <property type="match status" value="1"/>
</dbReference>
<comment type="caution">
    <text evidence="3">The sequence shown here is derived from an EMBL/GenBank/DDBJ whole genome shotgun (WGS) entry which is preliminary data.</text>
</comment>
<dbReference type="RefSeq" id="WP_188460084.1">
    <property type="nucleotide sequence ID" value="NZ_BAABHU010000001.1"/>
</dbReference>
<reference evidence="4" key="1">
    <citation type="journal article" date="2019" name="Int. J. Syst. Evol. Microbiol.">
        <title>The Global Catalogue of Microorganisms (GCM) 10K type strain sequencing project: providing services to taxonomists for standard genome sequencing and annotation.</title>
        <authorList>
            <consortium name="The Broad Institute Genomics Platform"/>
            <consortium name="The Broad Institute Genome Sequencing Center for Infectious Disease"/>
            <person name="Wu L."/>
            <person name="Ma J."/>
        </authorList>
    </citation>
    <scope>NUCLEOTIDE SEQUENCE [LARGE SCALE GENOMIC DNA]</scope>
    <source>
        <strain evidence="4">CGMCC 1.10832</strain>
    </source>
</reference>
<dbReference type="EMBL" id="BMEC01000001">
    <property type="protein sequence ID" value="GGC21537.1"/>
    <property type="molecule type" value="Genomic_DNA"/>
</dbReference>
<keyword evidence="1" id="KW-0732">Signal</keyword>
<organism evidence="3 4">
    <name type="scientific">Marivirga lumbricoides</name>
    <dbReference type="NCBI Taxonomy" id="1046115"/>
    <lineage>
        <taxon>Bacteria</taxon>
        <taxon>Pseudomonadati</taxon>
        <taxon>Bacteroidota</taxon>
        <taxon>Cytophagia</taxon>
        <taxon>Cytophagales</taxon>
        <taxon>Marivirgaceae</taxon>
        <taxon>Marivirga</taxon>
    </lineage>
</organism>
<gene>
    <name evidence="3" type="ORF">GCM10011506_03460</name>
</gene>
<evidence type="ECO:0000313" key="3">
    <source>
        <dbReference type="EMBL" id="GGC21537.1"/>
    </source>
</evidence>
<accession>A0ABQ1LFG7</accession>
<keyword evidence="4" id="KW-1185">Reference proteome</keyword>